<keyword evidence="11" id="KW-0282">Flagellum</keyword>
<evidence type="ECO:0000256" key="9">
    <source>
        <dbReference type="NCBIfam" id="TIGR01400"/>
    </source>
</evidence>
<keyword evidence="7 10" id="KW-0472">Membrane</keyword>
<keyword evidence="5 10" id="KW-0812">Transmembrane</keyword>
<evidence type="ECO:0000256" key="10">
    <source>
        <dbReference type="RuleBase" id="RU362071"/>
    </source>
</evidence>
<comment type="similarity">
    <text evidence="2 10">Belongs to the FliR/MopE/SpaR family.</text>
</comment>
<keyword evidence="4 10" id="KW-1003">Cell membrane</keyword>
<evidence type="ECO:0000256" key="4">
    <source>
        <dbReference type="ARBA" id="ARBA00022475"/>
    </source>
</evidence>
<keyword evidence="12" id="KW-1185">Reference proteome</keyword>
<keyword evidence="11" id="KW-0969">Cilium</keyword>
<evidence type="ECO:0000313" key="12">
    <source>
        <dbReference type="Proteomes" id="UP000198304"/>
    </source>
</evidence>
<keyword evidence="8 10" id="KW-0975">Bacterial flagellum</keyword>
<evidence type="ECO:0000256" key="5">
    <source>
        <dbReference type="ARBA" id="ARBA00022692"/>
    </source>
</evidence>
<keyword evidence="6 10" id="KW-1133">Transmembrane helix</keyword>
<dbReference type="InterPro" id="IPR006303">
    <property type="entry name" value="FliR"/>
</dbReference>
<dbReference type="PANTHER" id="PTHR30065:SF1">
    <property type="entry name" value="SURFACE PRESENTATION OF ANTIGENS PROTEIN SPAR"/>
    <property type="match status" value="1"/>
</dbReference>
<feature type="transmembrane region" description="Helical" evidence="10">
    <location>
        <begin position="39"/>
        <end position="59"/>
    </location>
</feature>
<reference evidence="11 12" key="1">
    <citation type="submission" date="2017-06" db="EMBL/GenBank/DDBJ databases">
        <authorList>
            <person name="Kim H.J."/>
            <person name="Triplett B.A."/>
        </authorList>
    </citation>
    <scope>NUCLEOTIDE SEQUENCE [LARGE SCALE GENOMIC DNA]</scope>
    <source>
        <strain evidence="11 12">SCA</strain>
    </source>
</reference>
<keyword evidence="11" id="KW-0966">Cell projection</keyword>
<accession>A0A239A1U8</accession>
<dbReference type="AlphaFoldDB" id="A0A239A1U8"/>
<protein>
    <recommendedName>
        <fullName evidence="3 9">Flagellar biosynthetic protein FliR</fullName>
    </recommendedName>
</protein>
<dbReference type="GO" id="GO:0005886">
    <property type="term" value="C:plasma membrane"/>
    <property type="evidence" value="ECO:0007669"/>
    <property type="project" value="UniProtKB-SubCell"/>
</dbReference>
<dbReference type="GO" id="GO:0009425">
    <property type="term" value="C:bacterial-type flagellum basal body"/>
    <property type="evidence" value="ECO:0007669"/>
    <property type="project" value="UniProtKB-SubCell"/>
</dbReference>
<evidence type="ECO:0000256" key="8">
    <source>
        <dbReference type="ARBA" id="ARBA00023143"/>
    </source>
</evidence>
<dbReference type="PANTHER" id="PTHR30065">
    <property type="entry name" value="FLAGELLAR BIOSYNTHETIC PROTEIN FLIR"/>
    <property type="match status" value="1"/>
</dbReference>
<comment type="subcellular location">
    <subcellularLocation>
        <location evidence="10">Cell membrane</location>
        <topology evidence="10">Multi-pass membrane protein</topology>
    </subcellularLocation>
    <subcellularLocation>
        <location evidence="10">Bacterial flagellum basal body</location>
    </subcellularLocation>
</comment>
<evidence type="ECO:0000256" key="6">
    <source>
        <dbReference type="ARBA" id="ARBA00022989"/>
    </source>
</evidence>
<dbReference type="OrthoDB" id="9807748at2"/>
<feature type="transmembrane region" description="Helical" evidence="10">
    <location>
        <begin position="12"/>
        <end position="32"/>
    </location>
</feature>
<feature type="transmembrane region" description="Helical" evidence="10">
    <location>
        <begin position="215"/>
        <end position="238"/>
    </location>
</feature>
<dbReference type="GO" id="GO:0044780">
    <property type="term" value="P:bacterial-type flagellum assembly"/>
    <property type="evidence" value="ECO:0007669"/>
    <property type="project" value="UniProtKB-UniRule"/>
</dbReference>
<comment type="function">
    <text evidence="1 10">Role in flagellar biosynthesis.</text>
</comment>
<evidence type="ECO:0000256" key="2">
    <source>
        <dbReference type="ARBA" id="ARBA00009772"/>
    </source>
</evidence>
<dbReference type="PRINTS" id="PR00953">
    <property type="entry name" value="TYPE3IMRPROT"/>
</dbReference>
<dbReference type="NCBIfam" id="TIGR01400">
    <property type="entry name" value="fliR"/>
    <property type="match status" value="1"/>
</dbReference>
<feature type="transmembrane region" description="Helical" evidence="10">
    <location>
        <begin position="129"/>
        <end position="155"/>
    </location>
</feature>
<evidence type="ECO:0000256" key="1">
    <source>
        <dbReference type="ARBA" id="ARBA00002578"/>
    </source>
</evidence>
<dbReference type="Pfam" id="PF01311">
    <property type="entry name" value="Bac_export_1"/>
    <property type="match status" value="1"/>
</dbReference>
<gene>
    <name evidence="11" type="ORF">SAMN05446037_1001279</name>
</gene>
<organism evidence="11 12">
    <name type="scientific">Anaerovirgula multivorans</name>
    <dbReference type="NCBI Taxonomy" id="312168"/>
    <lineage>
        <taxon>Bacteria</taxon>
        <taxon>Bacillati</taxon>
        <taxon>Bacillota</taxon>
        <taxon>Clostridia</taxon>
        <taxon>Peptostreptococcales</taxon>
        <taxon>Natronincolaceae</taxon>
        <taxon>Anaerovirgula</taxon>
    </lineage>
</organism>
<dbReference type="GO" id="GO:0006605">
    <property type="term" value="P:protein targeting"/>
    <property type="evidence" value="ECO:0007669"/>
    <property type="project" value="UniProtKB-UniRule"/>
</dbReference>
<name>A0A239A1U8_9FIRM</name>
<evidence type="ECO:0000256" key="3">
    <source>
        <dbReference type="ARBA" id="ARBA00021717"/>
    </source>
</evidence>
<evidence type="ECO:0000313" key="11">
    <source>
        <dbReference type="EMBL" id="SNR89530.1"/>
    </source>
</evidence>
<dbReference type="InterPro" id="IPR002010">
    <property type="entry name" value="T3SS_IM_R"/>
</dbReference>
<dbReference type="Proteomes" id="UP000198304">
    <property type="component" value="Unassembled WGS sequence"/>
</dbReference>
<feature type="transmembrane region" description="Helical" evidence="10">
    <location>
        <begin position="79"/>
        <end position="99"/>
    </location>
</feature>
<proteinExistence type="inferred from homology"/>
<dbReference type="RefSeq" id="WP_089281062.1">
    <property type="nucleotide sequence ID" value="NZ_FZOJ01000001.1"/>
</dbReference>
<evidence type="ECO:0000256" key="7">
    <source>
        <dbReference type="ARBA" id="ARBA00023136"/>
    </source>
</evidence>
<feature type="transmembrane region" description="Helical" evidence="10">
    <location>
        <begin position="175"/>
        <end position="203"/>
    </location>
</feature>
<sequence>MDNLYDLILLNISLFFLILVRVSGIFIAAPVFGRNNLPMIMKIALSMLIAFILLPIISISTTVQYNSFLELAINTTREFLLGMIIGLICFIYFSTLYLAGTIIDTQMGFSMVNVLDPQTNSQMPIMGNYYNIIVTLIFLAVNGHHLIIRGLIYSFELLPVGFNFTIEEDFIVKLIAIMAEVFILAFRFSAPILGTIFLANVLLGILARTMPQMNVFIVGMPLKIMVGLITVLITLQFLTPFSEMLFSKMFEALFEMIQILARG</sequence>
<dbReference type="EMBL" id="FZOJ01000001">
    <property type="protein sequence ID" value="SNR89530.1"/>
    <property type="molecule type" value="Genomic_DNA"/>
</dbReference>